<dbReference type="GO" id="GO:0047974">
    <property type="term" value="F:guanosine deaminase activity"/>
    <property type="evidence" value="ECO:0007669"/>
    <property type="project" value="TreeGrafter"/>
</dbReference>
<feature type="domain" description="CMP/dCMP-type deaminase" evidence="1">
    <location>
        <begin position="5"/>
        <end position="125"/>
    </location>
</feature>
<dbReference type="Proteomes" id="UP000266188">
    <property type="component" value="Unassembled WGS sequence"/>
</dbReference>
<dbReference type="PANTHER" id="PTHR11079:SF161">
    <property type="entry name" value="CMP_DCMP-TYPE DEAMINASE DOMAIN-CONTAINING PROTEIN"/>
    <property type="match status" value="1"/>
</dbReference>
<dbReference type="InterPro" id="IPR016193">
    <property type="entry name" value="Cytidine_deaminase-like"/>
</dbReference>
<evidence type="ECO:0000313" key="2">
    <source>
        <dbReference type="EMBL" id="RJE22994.1"/>
    </source>
</evidence>
<reference evidence="3" key="1">
    <citation type="submission" date="2017-02" db="EMBL/GenBank/DDBJ databases">
        <authorList>
            <person name="Tafer H."/>
            <person name="Lopandic K."/>
        </authorList>
    </citation>
    <scope>NUCLEOTIDE SEQUENCE [LARGE SCALE GENOMIC DNA]</scope>
    <source>
        <strain evidence="3">CBS 366.77</strain>
    </source>
</reference>
<evidence type="ECO:0000313" key="3">
    <source>
        <dbReference type="Proteomes" id="UP000266188"/>
    </source>
</evidence>
<gene>
    <name evidence="2" type="ORF">PHISCL_04685</name>
</gene>
<dbReference type="InterPro" id="IPR002125">
    <property type="entry name" value="CMP_dCMP_dom"/>
</dbReference>
<sequence length="166" mass="18017">MPALTDIQLSDAAAASLALQATGQTLHGKRPFAALLLAPDNKTILLSSLSLSHVRHAECELARNAAENFAWEYLADCTMVSTWEPCAMCAGTIYWAHIGRLVYLASEKALHGVVGADNPENLSLDLPCRTVFERGQTAVEVIGPVAGWEEKVIEDSKRYWDAHRGG</sequence>
<dbReference type="PROSITE" id="PS51747">
    <property type="entry name" value="CYT_DCMP_DEAMINASES_2"/>
    <property type="match status" value="1"/>
</dbReference>
<proteinExistence type="predicted"/>
<dbReference type="Pfam" id="PF00383">
    <property type="entry name" value="dCMP_cyt_deam_1"/>
    <property type="match status" value="1"/>
</dbReference>
<dbReference type="OrthoDB" id="408702at2759"/>
<dbReference type="STRING" id="2070753.A0A3A2ZUM8"/>
<keyword evidence="3" id="KW-1185">Reference proteome</keyword>
<comment type="caution">
    <text evidence="2">The sequence shown here is derived from an EMBL/GenBank/DDBJ whole genome shotgun (WGS) entry which is preliminary data.</text>
</comment>
<accession>A0A3A2ZUM8</accession>
<dbReference type="CDD" id="cd01285">
    <property type="entry name" value="nucleoside_deaminase"/>
    <property type="match status" value="1"/>
</dbReference>
<dbReference type="Gene3D" id="3.40.140.10">
    <property type="entry name" value="Cytidine Deaminase, domain 2"/>
    <property type="match status" value="1"/>
</dbReference>
<dbReference type="PANTHER" id="PTHR11079">
    <property type="entry name" value="CYTOSINE DEAMINASE FAMILY MEMBER"/>
    <property type="match status" value="1"/>
</dbReference>
<dbReference type="GO" id="GO:0006152">
    <property type="term" value="P:purine nucleoside catabolic process"/>
    <property type="evidence" value="ECO:0007669"/>
    <property type="project" value="TreeGrafter"/>
</dbReference>
<dbReference type="SUPFAM" id="SSF53927">
    <property type="entry name" value="Cytidine deaminase-like"/>
    <property type="match status" value="1"/>
</dbReference>
<organism evidence="2 3">
    <name type="scientific">Aspergillus sclerotialis</name>
    <dbReference type="NCBI Taxonomy" id="2070753"/>
    <lineage>
        <taxon>Eukaryota</taxon>
        <taxon>Fungi</taxon>
        <taxon>Dikarya</taxon>
        <taxon>Ascomycota</taxon>
        <taxon>Pezizomycotina</taxon>
        <taxon>Eurotiomycetes</taxon>
        <taxon>Eurotiomycetidae</taxon>
        <taxon>Eurotiales</taxon>
        <taxon>Aspergillaceae</taxon>
        <taxon>Aspergillus</taxon>
        <taxon>Aspergillus subgen. Polypaecilum</taxon>
    </lineage>
</organism>
<dbReference type="EMBL" id="MVGC01000141">
    <property type="protein sequence ID" value="RJE22994.1"/>
    <property type="molecule type" value="Genomic_DNA"/>
</dbReference>
<name>A0A3A2ZUM8_9EURO</name>
<dbReference type="AlphaFoldDB" id="A0A3A2ZUM8"/>
<protein>
    <recommendedName>
        <fullName evidence="1">CMP/dCMP-type deaminase domain-containing protein</fullName>
    </recommendedName>
</protein>
<evidence type="ECO:0000259" key="1">
    <source>
        <dbReference type="PROSITE" id="PS51747"/>
    </source>
</evidence>